<gene>
    <name evidence="13" type="primary">lolB</name>
    <name evidence="14" type="ordered locus">Slit_2356</name>
</gene>
<evidence type="ECO:0000256" key="12">
    <source>
        <dbReference type="ARBA" id="ARBA00023288"/>
    </source>
</evidence>
<accession>D5CLY8</accession>
<protein>
    <recommendedName>
        <fullName evidence="4 13">Outer-membrane lipoprotein LolB</fullName>
    </recommendedName>
</protein>
<evidence type="ECO:0000256" key="1">
    <source>
        <dbReference type="ARBA" id="ARBA00004459"/>
    </source>
</evidence>
<evidence type="ECO:0000256" key="2">
    <source>
        <dbReference type="ARBA" id="ARBA00009696"/>
    </source>
</evidence>
<comment type="function">
    <text evidence="13">Plays a critical role in the incorporation of lipoproteins in the outer membrane after they are released by the LolA protein.</text>
</comment>
<dbReference type="AlphaFoldDB" id="D5CLY8"/>
<dbReference type="Pfam" id="PF03550">
    <property type="entry name" value="LolB"/>
    <property type="match status" value="1"/>
</dbReference>
<keyword evidence="11 13" id="KW-0998">Cell outer membrane</keyword>
<proteinExistence type="inferred from homology"/>
<dbReference type="eggNOG" id="COG3017">
    <property type="taxonomic scope" value="Bacteria"/>
</dbReference>
<evidence type="ECO:0000256" key="11">
    <source>
        <dbReference type="ARBA" id="ARBA00023237"/>
    </source>
</evidence>
<evidence type="ECO:0000256" key="3">
    <source>
        <dbReference type="ARBA" id="ARBA00011245"/>
    </source>
</evidence>
<dbReference type="CDD" id="cd16326">
    <property type="entry name" value="LolB"/>
    <property type="match status" value="1"/>
</dbReference>
<evidence type="ECO:0000256" key="10">
    <source>
        <dbReference type="ARBA" id="ARBA00023186"/>
    </source>
</evidence>
<dbReference type="Gene3D" id="2.50.20.10">
    <property type="entry name" value="Lipoprotein localisation LolA/LolB/LppX"/>
    <property type="match status" value="1"/>
</dbReference>
<name>D5CLY8_SIDLE</name>
<dbReference type="RefSeq" id="WP_013030481.1">
    <property type="nucleotide sequence ID" value="NC_013959.1"/>
</dbReference>
<dbReference type="HAMAP" id="MF_00233">
    <property type="entry name" value="LolB"/>
    <property type="match status" value="1"/>
</dbReference>
<keyword evidence="12 13" id="KW-0449">Lipoprotein</keyword>
<comment type="similarity">
    <text evidence="2 13">Belongs to the LolB family.</text>
</comment>
<comment type="subunit">
    <text evidence="3 13">Monomer.</text>
</comment>
<dbReference type="KEGG" id="slt:Slit_2356"/>
<keyword evidence="15" id="KW-1185">Reference proteome</keyword>
<sequence precursor="true">MRRFLWLPILLLAGCATTPVEVQRPAQPDAPFTFNGRVAFKHGEQRESAGVRWVHSPAEDEILFLAPLGQTVARIHRDANAVTLDASGQHHAAQDMETLMQQELGWQLPLSGLRYWVTGLPAPDGQSSIERDANGQMSVLRQQGWEIHYTRYAAVAPDALPLRLRLTRDDMEVLLLIDDWEAQ</sequence>
<dbReference type="EMBL" id="CP001965">
    <property type="protein sequence ID" value="ADE12583.1"/>
    <property type="molecule type" value="Genomic_DNA"/>
</dbReference>
<keyword evidence="10 13" id="KW-0143">Chaperone</keyword>
<evidence type="ECO:0000256" key="5">
    <source>
        <dbReference type="ARBA" id="ARBA00022448"/>
    </source>
</evidence>
<dbReference type="GO" id="GO:0044874">
    <property type="term" value="P:lipoprotein localization to outer membrane"/>
    <property type="evidence" value="ECO:0007669"/>
    <property type="project" value="UniProtKB-UniRule"/>
</dbReference>
<evidence type="ECO:0000313" key="14">
    <source>
        <dbReference type="EMBL" id="ADE12583.1"/>
    </source>
</evidence>
<keyword evidence="5 13" id="KW-0813">Transport</keyword>
<dbReference type="GO" id="GO:0009279">
    <property type="term" value="C:cell outer membrane"/>
    <property type="evidence" value="ECO:0007669"/>
    <property type="project" value="UniProtKB-SubCell"/>
</dbReference>
<keyword evidence="9 13" id="KW-0564">Palmitate</keyword>
<dbReference type="Proteomes" id="UP000001625">
    <property type="component" value="Chromosome"/>
</dbReference>
<dbReference type="SUPFAM" id="SSF89392">
    <property type="entry name" value="Prokaryotic lipoproteins and lipoprotein localization factors"/>
    <property type="match status" value="1"/>
</dbReference>
<dbReference type="HOGENOM" id="CLU_092816_2_1_4"/>
<dbReference type="NCBIfam" id="TIGR00548">
    <property type="entry name" value="lolB"/>
    <property type="match status" value="1"/>
</dbReference>
<keyword evidence="8 13" id="KW-0472">Membrane</keyword>
<evidence type="ECO:0000256" key="4">
    <source>
        <dbReference type="ARBA" id="ARBA00016202"/>
    </source>
</evidence>
<evidence type="ECO:0000256" key="9">
    <source>
        <dbReference type="ARBA" id="ARBA00023139"/>
    </source>
</evidence>
<keyword evidence="6 13" id="KW-0732">Signal</keyword>
<evidence type="ECO:0000256" key="7">
    <source>
        <dbReference type="ARBA" id="ARBA00022927"/>
    </source>
</evidence>
<keyword evidence="7 13" id="KW-0653">Protein transport</keyword>
<comment type="subcellular location">
    <subcellularLocation>
        <location evidence="1 13">Cell outer membrane</location>
        <topology evidence="1 13">Lipid-anchor</topology>
    </subcellularLocation>
</comment>
<organism evidence="14 15">
    <name type="scientific">Sideroxydans lithotrophicus (strain ES-1)</name>
    <dbReference type="NCBI Taxonomy" id="580332"/>
    <lineage>
        <taxon>Bacteria</taxon>
        <taxon>Pseudomonadati</taxon>
        <taxon>Pseudomonadota</taxon>
        <taxon>Betaproteobacteria</taxon>
        <taxon>Nitrosomonadales</taxon>
        <taxon>Gallionellaceae</taxon>
        <taxon>Sideroxydans</taxon>
    </lineage>
</organism>
<evidence type="ECO:0000256" key="8">
    <source>
        <dbReference type="ARBA" id="ARBA00023136"/>
    </source>
</evidence>
<dbReference type="InterPro" id="IPR004565">
    <property type="entry name" value="OM_lipoprot_LolB"/>
</dbReference>
<reference evidence="14 15" key="1">
    <citation type="submission" date="2010-03" db="EMBL/GenBank/DDBJ databases">
        <title>Complete sequence of Sideroxydans lithotrophicus ES-1.</title>
        <authorList>
            <consortium name="US DOE Joint Genome Institute"/>
            <person name="Lucas S."/>
            <person name="Copeland A."/>
            <person name="Lapidus A."/>
            <person name="Cheng J.-F."/>
            <person name="Bruce D."/>
            <person name="Goodwin L."/>
            <person name="Pitluck S."/>
            <person name="Munk A.C."/>
            <person name="Detter J.C."/>
            <person name="Han C."/>
            <person name="Tapia R."/>
            <person name="Larimer F."/>
            <person name="Land M."/>
            <person name="Hauser L."/>
            <person name="Kyrpides N."/>
            <person name="Ivanova N."/>
            <person name="Emerson D."/>
            <person name="Woyke T."/>
        </authorList>
    </citation>
    <scope>NUCLEOTIDE SEQUENCE [LARGE SCALE GENOMIC DNA]</scope>
    <source>
        <strain evidence="14 15">ES-1</strain>
    </source>
</reference>
<evidence type="ECO:0000256" key="13">
    <source>
        <dbReference type="HAMAP-Rule" id="MF_00233"/>
    </source>
</evidence>
<dbReference type="STRING" id="580332.Slit_2356"/>
<dbReference type="GO" id="GO:0015031">
    <property type="term" value="P:protein transport"/>
    <property type="evidence" value="ECO:0007669"/>
    <property type="project" value="UniProtKB-KW"/>
</dbReference>
<dbReference type="InterPro" id="IPR029046">
    <property type="entry name" value="LolA/LolB/LppX"/>
</dbReference>
<evidence type="ECO:0000256" key="6">
    <source>
        <dbReference type="ARBA" id="ARBA00022729"/>
    </source>
</evidence>
<dbReference type="PROSITE" id="PS51257">
    <property type="entry name" value="PROKAR_LIPOPROTEIN"/>
    <property type="match status" value="1"/>
</dbReference>
<evidence type="ECO:0000313" key="15">
    <source>
        <dbReference type="Proteomes" id="UP000001625"/>
    </source>
</evidence>